<keyword evidence="2" id="KW-1185">Reference proteome</keyword>
<dbReference type="InterPro" id="IPR008969">
    <property type="entry name" value="CarboxyPept-like_regulatory"/>
</dbReference>
<reference evidence="1 2" key="1">
    <citation type="submission" date="2024-01" db="EMBL/GenBank/DDBJ databases">
        <title>Sphingobacterium tenebrionis sp. nov., a novel endophyte isolated from tenebrio molitor intestines.</title>
        <authorList>
            <person name="Zhang C."/>
        </authorList>
    </citation>
    <scope>NUCLEOTIDE SEQUENCE [LARGE SCALE GENOMIC DNA]</scope>
    <source>
        <strain evidence="1 2">PU5-4</strain>
    </source>
</reference>
<dbReference type="Proteomes" id="UP001363035">
    <property type="component" value="Unassembled WGS sequence"/>
</dbReference>
<name>A0ABU8I999_9SPHI</name>
<evidence type="ECO:0008006" key="3">
    <source>
        <dbReference type="Google" id="ProtNLM"/>
    </source>
</evidence>
<evidence type="ECO:0000313" key="1">
    <source>
        <dbReference type="EMBL" id="MEI5986312.1"/>
    </source>
</evidence>
<accession>A0ABU8I999</accession>
<proteinExistence type="predicted"/>
<protein>
    <recommendedName>
        <fullName evidence="3">Carboxypeptidase-like regulatory domain-containing protein</fullName>
    </recommendedName>
</protein>
<dbReference type="EMBL" id="JAYLLN010000052">
    <property type="protein sequence ID" value="MEI5986312.1"/>
    <property type="molecule type" value="Genomic_DNA"/>
</dbReference>
<sequence length="231" mass="26351">MRTIKEILLMVILLFAGMTLSFAQDIKGIVIDLKSDKRISDVQIKNIRTNKETKSDAQGNFTIPGQKYDYLSLTLRGYDRDTAFIYQELGDISRIYMVPDNSTIVIDEVVVTKITDSRIAREIERAKNNSKAVETSQTRGGLRVSPSRLFGKEAKQARNAIKILELEQEQRAVDRKFTNELILSLVPLSATELPLFKTKYRPTYEFVRNAVKEDLTAYILVSYAEFKKGTK</sequence>
<dbReference type="SUPFAM" id="SSF49464">
    <property type="entry name" value="Carboxypeptidase regulatory domain-like"/>
    <property type="match status" value="1"/>
</dbReference>
<evidence type="ECO:0000313" key="2">
    <source>
        <dbReference type="Proteomes" id="UP001363035"/>
    </source>
</evidence>
<organism evidence="1 2">
    <name type="scientific">Sphingobacterium tenebrionis</name>
    <dbReference type="NCBI Taxonomy" id="3111775"/>
    <lineage>
        <taxon>Bacteria</taxon>
        <taxon>Pseudomonadati</taxon>
        <taxon>Bacteroidota</taxon>
        <taxon>Sphingobacteriia</taxon>
        <taxon>Sphingobacteriales</taxon>
        <taxon>Sphingobacteriaceae</taxon>
        <taxon>Sphingobacterium</taxon>
    </lineage>
</organism>
<gene>
    <name evidence="1" type="ORF">VJ786_15520</name>
</gene>
<comment type="caution">
    <text evidence="1">The sequence shown here is derived from an EMBL/GenBank/DDBJ whole genome shotgun (WGS) entry which is preliminary data.</text>
</comment>
<dbReference type="RefSeq" id="WP_099367968.1">
    <property type="nucleotide sequence ID" value="NZ_JAYLLN010000052.1"/>
</dbReference>